<evidence type="ECO:0000313" key="1">
    <source>
        <dbReference type="Proteomes" id="UP000887565"/>
    </source>
</evidence>
<name>A0A915KPW0_ROMCU</name>
<evidence type="ECO:0000313" key="2">
    <source>
        <dbReference type="WBParaSite" id="nRc.2.0.1.t40781-RA"/>
    </source>
</evidence>
<dbReference type="AlphaFoldDB" id="A0A915KPW0"/>
<protein>
    <submittedName>
        <fullName evidence="2">Uncharacterized protein</fullName>
    </submittedName>
</protein>
<accession>A0A915KPW0</accession>
<organism evidence="1 2">
    <name type="scientific">Romanomermis culicivorax</name>
    <name type="common">Nematode worm</name>
    <dbReference type="NCBI Taxonomy" id="13658"/>
    <lineage>
        <taxon>Eukaryota</taxon>
        <taxon>Metazoa</taxon>
        <taxon>Ecdysozoa</taxon>
        <taxon>Nematoda</taxon>
        <taxon>Enoplea</taxon>
        <taxon>Dorylaimia</taxon>
        <taxon>Mermithida</taxon>
        <taxon>Mermithoidea</taxon>
        <taxon>Mermithidae</taxon>
        <taxon>Romanomermis</taxon>
    </lineage>
</organism>
<dbReference type="Proteomes" id="UP000887565">
    <property type="component" value="Unplaced"/>
</dbReference>
<keyword evidence="1" id="KW-1185">Reference proteome</keyword>
<proteinExistence type="predicted"/>
<dbReference type="WBParaSite" id="nRc.2.0.1.t40781-RA">
    <property type="protein sequence ID" value="nRc.2.0.1.t40781-RA"/>
    <property type="gene ID" value="nRc.2.0.1.g40781"/>
</dbReference>
<reference evidence="2" key="1">
    <citation type="submission" date="2022-11" db="UniProtKB">
        <authorList>
            <consortium name="WormBaseParasite"/>
        </authorList>
    </citation>
    <scope>IDENTIFICATION</scope>
</reference>
<sequence length="53" mass="6230">MFRYDCPDGYDCSDMTCFEDKTGIRHLEGVICIFPEDCDESYRCEDMTCVQRS</sequence>